<feature type="transmembrane region" description="Helical" evidence="1">
    <location>
        <begin position="75"/>
        <end position="95"/>
    </location>
</feature>
<keyword evidence="1" id="KW-1133">Transmembrane helix</keyword>
<keyword evidence="1" id="KW-0812">Transmembrane</keyword>
<keyword evidence="3" id="KW-1185">Reference proteome</keyword>
<name>A0A172QQC4_9CORY</name>
<proteinExistence type="predicted"/>
<feature type="transmembrane region" description="Helical" evidence="1">
    <location>
        <begin position="20"/>
        <end position="42"/>
    </location>
</feature>
<feature type="transmembrane region" description="Helical" evidence="1">
    <location>
        <begin position="48"/>
        <end position="68"/>
    </location>
</feature>
<gene>
    <name evidence="2" type="ORF">ccrud_00745</name>
</gene>
<sequence length="96" mass="10527">MLKNYSARKTALKPKFRWRVSVLISFFCIIAALIFLLLAHLFVLPYGVFSIACPLVIGLIGAIAGIFAHNPALTGINLGLGFFLMPIDTILFGNLF</sequence>
<evidence type="ECO:0000313" key="2">
    <source>
        <dbReference type="EMBL" id="ANE02894.1"/>
    </source>
</evidence>
<evidence type="ECO:0000313" key="3">
    <source>
        <dbReference type="Proteomes" id="UP000076929"/>
    </source>
</evidence>
<reference evidence="2 3" key="1">
    <citation type="submission" date="2016-05" db="EMBL/GenBank/DDBJ databases">
        <title>Complete genome sequence of Corynebacterium crudilactis, a new Corynebacterium species isolated from raw cow's milk.</title>
        <authorList>
            <person name="Christian R."/>
            <person name="Zimmermann J."/>
            <person name="Lipski A."/>
            <person name="Kalinowski J."/>
        </authorList>
    </citation>
    <scope>NUCLEOTIDE SEQUENCE [LARGE SCALE GENOMIC DNA]</scope>
    <source>
        <strain evidence="2 3">JZ16</strain>
    </source>
</reference>
<protein>
    <submittedName>
        <fullName evidence="2">Uncharacterized protein</fullName>
    </submittedName>
</protein>
<dbReference type="AlphaFoldDB" id="A0A172QQC4"/>
<evidence type="ECO:0000256" key="1">
    <source>
        <dbReference type="SAM" id="Phobius"/>
    </source>
</evidence>
<dbReference type="Proteomes" id="UP000076929">
    <property type="component" value="Chromosome"/>
</dbReference>
<accession>A0A172QQC4</accession>
<organism evidence="2 3">
    <name type="scientific">Corynebacterium crudilactis</name>
    <dbReference type="NCBI Taxonomy" id="1652495"/>
    <lineage>
        <taxon>Bacteria</taxon>
        <taxon>Bacillati</taxon>
        <taxon>Actinomycetota</taxon>
        <taxon>Actinomycetes</taxon>
        <taxon>Mycobacteriales</taxon>
        <taxon>Corynebacteriaceae</taxon>
        <taxon>Corynebacterium</taxon>
    </lineage>
</organism>
<dbReference type="KEGG" id="ccjz:ccrud_00745"/>
<keyword evidence="1" id="KW-0472">Membrane</keyword>
<dbReference type="EMBL" id="CP015622">
    <property type="protein sequence ID" value="ANE02894.1"/>
    <property type="molecule type" value="Genomic_DNA"/>
</dbReference>